<dbReference type="InParanoid" id="A0A2R5GMK8"/>
<keyword evidence="1" id="KW-0732">Signal</keyword>
<feature type="chain" id="PRO_5015323545" evidence="1">
    <location>
        <begin position="20"/>
        <end position="229"/>
    </location>
</feature>
<gene>
    <name evidence="2" type="ORF">FCC1311_077632</name>
</gene>
<keyword evidence="3" id="KW-1185">Reference proteome</keyword>
<dbReference type="AlphaFoldDB" id="A0A2R5GMK8"/>
<accession>A0A2R5GMK8</accession>
<dbReference type="Proteomes" id="UP000241890">
    <property type="component" value="Unassembled WGS sequence"/>
</dbReference>
<comment type="caution">
    <text evidence="2">The sequence shown here is derived from an EMBL/GenBank/DDBJ whole genome shotgun (WGS) entry which is preliminary data.</text>
</comment>
<reference evidence="2 3" key="1">
    <citation type="submission" date="2017-12" db="EMBL/GenBank/DDBJ databases">
        <title>Sequencing, de novo assembly and annotation of complete genome of a new Thraustochytrid species, strain FCC1311.</title>
        <authorList>
            <person name="Sedici K."/>
            <person name="Godart F."/>
            <person name="Aiese Cigliano R."/>
            <person name="Sanseverino W."/>
            <person name="Barakat M."/>
            <person name="Ortet P."/>
            <person name="Marechal E."/>
            <person name="Cagnac O."/>
            <person name="Amato A."/>
        </authorList>
    </citation>
    <scope>NUCLEOTIDE SEQUENCE [LARGE SCALE GENOMIC DNA]</scope>
</reference>
<sequence>MFLAAVLVVTALCTRSGQACMPSNSDGSVTLGETTFVCLVRDNAAYALSKPRADRYSRLTYDQTYEENRDDCQEQLFHIESMGVQSSFRKRYCTEADDGTLLFFPILTAIINVDENGVTDISWDDGCYFTDGSVSESVQTCVANAYGFNTSSPIDSVPAPSQGSDTALTREVCDSEPDGFCDLAVYVAWTGKDSNGNYFGSSGRRFSVFRDYDLQIQYDAMRLFLLNEK</sequence>
<dbReference type="EMBL" id="BEYU01000099">
    <property type="protein sequence ID" value="GBG31539.1"/>
    <property type="molecule type" value="Genomic_DNA"/>
</dbReference>
<evidence type="ECO:0000313" key="2">
    <source>
        <dbReference type="EMBL" id="GBG31539.1"/>
    </source>
</evidence>
<name>A0A2R5GMK8_9STRA</name>
<organism evidence="2 3">
    <name type="scientific">Hondaea fermentalgiana</name>
    <dbReference type="NCBI Taxonomy" id="2315210"/>
    <lineage>
        <taxon>Eukaryota</taxon>
        <taxon>Sar</taxon>
        <taxon>Stramenopiles</taxon>
        <taxon>Bigyra</taxon>
        <taxon>Labyrinthulomycetes</taxon>
        <taxon>Thraustochytrida</taxon>
        <taxon>Thraustochytriidae</taxon>
        <taxon>Hondaea</taxon>
    </lineage>
</organism>
<protein>
    <submittedName>
        <fullName evidence="2">Uncharacterized protein</fullName>
    </submittedName>
</protein>
<proteinExistence type="predicted"/>
<evidence type="ECO:0000313" key="3">
    <source>
        <dbReference type="Proteomes" id="UP000241890"/>
    </source>
</evidence>
<feature type="signal peptide" evidence="1">
    <location>
        <begin position="1"/>
        <end position="19"/>
    </location>
</feature>
<evidence type="ECO:0000256" key="1">
    <source>
        <dbReference type="SAM" id="SignalP"/>
    </source>
</evidence>